<dbReference type="PANTHER" id="PTHR14969">
    <property type="entry name" value="SPHINGOSINE-1-PHOSPHATE PHOSPHOHYDROLASE"/>
    <property type="match status" value="1"/>
</dbReference>
<evidence type="ECO:0000256" key="4">
    <source>
        <dbReference type="ARBA" id="ARBA00022824"/>
    </source>
</evidence>
<comment type="subcellular location">
    <subcellularLocation>
        <location evidence="1">Endoplasmic reticulum membrane</location>
        <topology evidence="1">Multi-pass membrane protein</topology>
    </subcellularLocation>
</comment>
<accession>A0A0E9NIH7</accession>
<evidence type="ECO:0000256" key="1">
    <source>
        <dbReference type="ARBA" id="ARBA00004477"/>
    </source>
</evidence>
<dbReference type="Pfam" id="PF01569">
    <property type="entry name" value="PAP2"/>
    <property type="match status" value="1"/>
</dbReference>
<dbReference type="Proteomes" id="UP000033140">
    <property type="component" value="Unassembled WGS sequence"/>
</dbReference>
<dbReference type="OMA" id="ADDCPCY"/>
<dbReference type="AlphaFoldDB" id="A0A0E9NIH7"/>
<dbReference type="SUPFAM" id="SSF48317">
    <property type="entry name" value="Acid phosphatase/Vanadium-dependent haloperoxidase"/>
    <property type="match status" value="1"/>
</dbReference>
<dbReference type="EMBL" id="BACD03000023">
    <property type="protein sequence ID" value="GAO49476.1"/>
    <property type="molecule type" value="Genomic_DNA"/>
</dbReference>
<evidence type="ECO:0000256" key="6">
    <source>
        <dbReference type="ARBA" id="ARBA00023136"/>
    </source>
</evidence>
<dbReference type="InterPro" id="IPR000326">
    <property type="entry name" value="PAP2/HPO"/>
</dbReference>
<dbReference type="STRING" id="698492.A0A0E9NIH7"/>
<evidence type="ECO:0000256" key="3">
    <source>
        <dbReference type="ARBA" id="ARBA00022801"/>
    </source>
</evidence>
<keyword evidence="11" id="KW-1185">Reference proteome</keyword>
<keyword evidence="2 8" id="KW-0812">Transmembrane</keyword>
<evidence type="ECO:0000256" key="8">
    <source>
        <dbReference type="SAM" id="Phobius"/>
    </source>
</evidence>
<keyword evidence="4" id="KW-0256">Endoplasmic reticulum</keyword>
<name>A0A0E9NIH7_SAICN</name>
<dbReference type="GO" id="GO:0042392">
    <property type="term" value="F:sphingosine-1-phosphate phosphatase activity"/>
    <property type="evidence" value="ECO:0007669"/>
    <property type="project" value="TreeGrafter"/>
</dbReference>
<dbReference type="InterPro" id="IPR036938">
    <property type="entry name" value="PAP2/HPO_sf"/>
</dbReference>
<dbReference type="GO" id="GO:0005789">
    <property type="term" value="C:endoplasmic reticulum membrane"/>
    <property type="evidence" value="ECO:0007669"/>
    <property type="project" value="UniProtKB-SubCell"/>
</dbReference>
<keyword evidence="6 8" id="KW-0472">Membrane</keyword>
<sequence length="478" mass="53258">MINGRDSPEQQDAGLLSHDHYKARLGNGFRFRLREFLLPFVRQETEHLARLQSVMRTPILDVYFSYTALLGTHTFFMMFLPIIFWCGYTNFARAMVHVLAAGVFFSGMLKDYLCLPRPLSPPLERLNMSHSTALEYGFPSTHSTNAVSVALYALSTLASCGEDDLSPKVALGLKLVAVIYGVSVVFGRLYCGMHGFFDVMVGTGLGALIWWLRWAFRVQLDTFVYEGGWQVPFILIPIILIMVRIHPEPADSCPCFDDGVAFAAVVLGVDIGVWVFAKSNFAWSSPSPATVPYLFSDLGLSKSALRIILGVVLIFLWRAIAKPTLHAVLPPVFRRLETLGLDLPRAHFISASTYKHVPANIPGDTLPGVNEIKESIRSIGRRRGASVGPQSQADFYEAIDYRERQRRKSSVDGKVGESIQADLDKYIKENEELLKSIEKPRVRYDVEVVTKLIVYAGIGYIAIPVTPFVFAFVGLNPA</sequence>
<dbReference type="Gene3D" id="1.20.144.10">
    <property type="entry name" value="Phosphatidic acid phosphatase type 2/haloperoxidase"/>
    <property type="match status" value="1"/>
</dbReference>
<feature type="transmembrane region" description="Helical" evidence="8">
    <location>
        <begin position="91"/>
        <end position="109"/>
    </location>
</feature>
<evidence type="ECO:0000256" key="5">
    <source>
        <dbReference type="ARBA" id="ARBA00022989"/>
    </source>
</evidence>
<proteinExistence type="inferred from homology"/>
<evidence type="ECO:0000313" key="11">
    <source>
        <dbReference type="Proteomes" id="UP000033140"/>
    </source>
</evidence>
<comment type="caution">
    <text evidence="10">The sequence shown here is derived from an EMBL/GenBank/DDBJ whole genome shotgun (WGS) entry which is preliminary data.</text>
</comment>
<evidence type="ECO:0000256" key="2">
    <source>
        <dbReference type="ARBA" id="ARBA00022692"/>
    </source>
</evidence>
<feature type="transmembrane region" description="Helical" evidence="8">
    <location>
        <begin position="228"/>
        <end position="247"/>
    </location>
</feature>
<gene>
    <name evidence="10" type="ORF">G7K_3626-t1</name>
</gene>
<dbReference type="CDD" id="cd03388">
    <property type="entry name" value="PAP2_SPPase1"/>
    <property type="match status" value="1"/>
</dbReference>
<evidence type="ECO:0000256" key="7">
    <source>
        <dbReference type="ARBA" id="ARBA00038324"/>
    </source>
</evidence>
<feature type="transmembrane region" description="Helical" evidence="8">
    <location>
        <begin position="452"/>
        <end position="475"/>
    </location>
</feature>
<keyword evidence="5 8" id="KW-1133">Transmembrane helix</keyword>
<feature type="domain" description="Phosphatidic acid phosphatase type 2/haloperoxidase" evidence="9">
    <location>
        <begin position="92"/>
        <end position="214"/>
    </location>
</feature>
<feature type="transmembrane region" description="Helical" evidence="8">
    <location>
        <begin position="171"/>
        <end position="189"/>
    </location>
</feature>
<feature type="transmembrane region" description="Helical" evidence="8">
    <location>
        <begin position="63"/>
        <end position="84"/>
    </location>
</feature>
<reference evidence="10 11" key="2">
    <citation type="journal article" date="2014" name="J. Gen. Appl. Microbiol.">
        <title>The early diverging ascomycetous budding yeast Saitoella complicata has three histone deacetylases belonging to the Clr6, Hos2, and Rpd3 lineages.</title>
        <authorList>
            <person name="Nishida H."/>
            <person name="Matsumoto T."/>
            <person name="Kondo S."/>
            <person name="Hamamoto M."/>
            <person name="Yoshikawa H."/>
        </authorList>
    </citation>
    <scope>NUCLEOTIDE SEQUENCE [LARGE SCALE GENOMIC DNA]</scope>
    <source>
        <strain evidence="10 11">NRRL Y-17804</strain>
    </source>
</reference>
<dbReference type="PANTHER" id="PTHR14969:SF28">
    <property type="entry name" value="DIHYDROSPHINGOSINE 1-PHOSPHATE PHOSPHATASE LCB3-RELATED"/>
    <property type="match status" value="1"/>
</dbReference>
<evidence type="ECO:0000259" key="9">
    <source>
        <dbReference type="SMART" id="SM00014"/>
    </source>
</evidence>
<feature type="transmembrane region" description="Helical" evidence="8">
    <location>
        <begin position="259"/>
        <end position="277"/>
    </location>
</feature>
<evidence type="ECO:0000313" key="10">
    <source>
        <dbReference type="EMBL" id="GAO49476.1"/>
    </source>
</evidence>
<dbReference type="RefSeq" id="XP_019023213.1">
    <property type="nucleotide sequence ID" value="XM_019171298.1"/>
</dbReference>
<comment type="similarity">
    <text evidence="7">Belongs to the type 2 lipid phosphate phosphatase family.</text>
</comment>
<dbReference type="SMART" id="SM00014">
    <property type="entry name" value="acidPPc"/>
    <property type="match status" value="1"/>
</dbReference>
<feature type="transmembrane region" description="Helical" evidence="8">
    <location>
        <begin position="196"/>
        <end position="216"/>
    </location>
</feature>
<keyword evidence="3" id="KW-0378">Hydrolase</keyword>
<reference evidence="10 11" key="1">
    <citation type="journal article" date="2011" name="J. Gen. Appl. Microbiol.">
        <title>Draft genome sequencing of the enigmatic yeast Saitoella complicata.</title>
        <authorList>
            <person name="Nishida H."/>
            <person name="Hamamoto M."/>
            <person name="Sugiyama J."/>
        </authorList>
    </citation>
    <scope>NUCLEOTIDE SEQUENCE [LARGE SCALE GENOMIC DNA]</scope>
    <source>
        <strain evidence="10 11">NRRL Y-17804</strain>
    </source>
</reference>
<dbReference type="OrthoDB" id="301434at2759"/>
<protein>
    <recommendedName>
        <fullName evidence="9">Phosphatidic acid phosphatase type 2/haloperoxidase domain-containing protein</fullName>
    </recommendedName>
</protein>
<reference evidence="10 11" key="3">
    <citation type="journal article" date="2015" name="Genome Announc.">
        <title>Draft Genome Sequence of the Archiascomycetous Yeast Saitoella complicata.</title>
        <authorList>
            <person name="Yamauchi K."/>
            <person name="Kondo S."/>
            <person name="Hamamoto M."/>
            <person name="Takahashi Y."/>
            <person name="Ogura Y."/>
            <person name="Hayashi T."/>
            <person name="Nishida H."/>
        </authorList>
    </citation>
    <scope>NUCLEOTIDE SEQUENCE [LARGE SCALE GENOMIC DNA]</scope>
    <source>
        <strain evidence="10 11">NRRL Y-17804</strain>
    </source>
</reference>
<organism evidence="10 11">
    <name type="scientific">Saitoella complicata (strain BCRC 22490 / CBS 7301 / JCM 7358 / NBRC 10748 / NRRL Y-17804)</name>
    <dbReference type="NCBI Taxonomy" id="698492"/>
    <lineage>
        <taxon>Eukaryota</taxon>
        <taxon>Fungi</taxon>
        <taxon>Dikarya</taxon>
        <taxon>Ascomycota</taxon>
        <taxon>Taphrinomycotina</taxon>
        <taxon>Taphrinomycotina incertae sedis</taxon>
        <taxon>Saitoella</taxon>
    </lineage>
</organism>